<feature type="chain" id="PRO_5016700498" description="DUF4189 domain-containing protein" evidence="1">
    <location>
        <begin position="24"/>
        <end position="185"/>
    </location>
</feature>
<gene>
    <name evidence="3" type="ORF">B5P44_p00076</name>
</gene>
<evidence type="ECO:0000259" key="2">
    <source>
        <dbReference type="Pfam" id="PF13827"/>
    </source>
</evidence>
<dbReference type="Pfam" id="PF13827">
    <property type="entry name" value="DUF4189"/>
    <property type="match status" value="1"/>
</dbReference>
<sequence length="185" mass="18449">MVRMLALTIAGAAALIGPATAHADNIDFGTNQAGCKAAEQQLHAGGNASADCFETGPGHYSLTYTQQQAANYGPAPAVAPAVLPPNDYISLAVAPGVSDTQAGMGRAPTMPRADEIALAKCSAGNNGPCEVIARAFRGCAALARTPSNTIVGGVGADANAAAAAILNEKPGSMVIGSWCTDRLGN</sequence>
<dbReference type="InterPro" id="IPR025240">
    <property type="entry name" value="DUF4189"/>
</dbReference>
<keyword evidence="1" id="KW-0732">Signal</keyword>
<protein>
    <recommendedName>
        <fullName evidence="2">DUF4189 domain-containing protein</fullName>
    </recommendedName>
</protein>
<feature type="domain" description="DUF4189" evidence="2">
    <location>
        <begin position="88"/>
        <end position="164"/>
    </location>
</feature>
<accession>A0A343VR47</accession>
<evidence type="ECO:0000313" key="3">
    <source>
        <dbReference type="EMBL" id="AVN58371.1"/>
    </source>
</evidence>
<evidence type="ECO:0000256" key="1">
    <source>
        <dbReference type="SAM" id="SignalP"/>
    </source>
</evidence>
<name>A0A343VR47_9MYCO</name>
<organism evidence="3">
    <name type="scientific">Mycolicibacterium sp. CBMA 213</name>
    <dbReference type="NCBI Taxonomy" id="1968788"/>
    <lineage>
        <taxon>Bacteria</taxon>
        <taxon>Bacillati</taxon>
        <taxon>Actinomycetota</taxon>
        <taxon>Actinomycetes</taxon>
        <taxon>Mycobacteriales</taxon>
        <taxon>Mycobacteriaceae</taxon>
        <taxon>Mycolicibacterium</taxon>
    </lineage>
</organism>
<reference evidence="3" key="1">
    <citation type="journal article" date="2018" name="Front. Microbiol.">
        <title>Beyond the Limits: tRNA Array Units in Mycobacterium Genomes.</title>
        <authorList>
            <person name="Morgado S.M."/>
            <person name="Vicente A.C."/>
        </authorList>
    </citation>
    <scope>NUCLEOTIDE SEQUENCE</scope>
    <source>
        <strain evidence="3">CBMA 213</strain>
        <plasmid evidence="3">pCBMA213_1</plasmid>
    </source>
</reference>
<dbReference type="AlphaFoldDB" id="A0A343VR47"/>
<proteinExistence type="predicted"/>
<keyword evidence="3" id="KW-0614">Plasmid</keyword>
<geneLocation type="plasmid" evidence="3">
    <name>pCBMA213_1</name>
</geneLocation>
<feature type="signal peptide" evidence="1">
    <location>
        <begin position="1"/>
        <end position="23"/>
    </location>
</feature>
<dbReference type="EMBL" id="MF600313">
    <property type="protein sequence ID" value="AVN58371.1"/>
    <property type="molecule type" value="Genomic_DNA"/>
</dbReference>